<evidence type="ECO:0000313" key="2">
    <source>
        <dbReference type="Proteomes" id="UP001057291"/>
    </source>
</evidence>
<dbReference type="EMBL" id="BOQE01000001">
    <property type="protein sequence ID" value="GIM47596.1"/>
    <property type="molecule type" value="Genomic_DNA"/>
</dbReference>
<dbReference type="InterPro" id="IPR016136">
    <property type="entry name" value="DNA_helicase_N/primase_C"/>
</dbReference>
<dbReference type="AlphaFoldDB" id="A0AAV4LIM6"/>
<sequence>MTSWNVREYAQRIRELSERRRLIRAGEEIVRLALEGAYGSSRELFDEAEKRLSEAEPVRTKIGGLVSITELIHPYMDALETLYKNRGRFRGHQPAFKPRCLHVRFTRARLYRDRRQTVYRQNDLCPEHRV</sequence>
<gene>
    <name evidence="1" type="ORF">DNHGIG_31450</name>
</gene>
<keyword evidence="2" id="KW-1185">Reference proteome</keyword>
<comment type="caution">
    <text evidence="1">The sequence shown here is derived from an EMBL/GenBank/DDBJ whole genome shotgun (WGS) entry which is preliminary data.</text>
</comment>
<proteinExistence type="predicted"/>
<name>A0AAV4LIM6_9BACL</name>
<organism evidence="1 2">
    <name type="scientific">Collibacillus ludicampi</name>
    <dbReference type="NCBI Taxonomy" id="2771369"/>
    <lineage>
        <taxon>Bacteria</taxon>
        <taxon>Bacillati</taxon>
        <taxon>Bacillota</taxon>
        <taxon>Bacilli</taxon>
        <taxon>Bacillales</taxon>
        <taxon>Alicyclobacillaceae</taxon>
        <taxon>Collibacillus</taxon>
    </lineage>
</organism>
<accession>A0AAV4LIM6</accession>
<dbReference type="RefSeq" id="WP_282200558.1">
    <property type="nucleotide sequence ID" value="NZ_BOQE01000001.1"/>
</dbReference>
<reference evidence="1" key="1">
    <citation type="journal article" date="2023" name="Int. J. Syst. Evol. Microbiol.">
        <title>Collibacillus ludicampi gen. nov., sp. nov., a new soil bacterium of the family Alicyclobacillaceae.</title>
        <authorList>
            <person name="Jojima T."/>
            <person name="Ioku Y."/>
            <person name="Fukuta Y."/>
            <person name="Shirasaka N."/>
            <person name="Matsumura Y."/>
            <person name="Mori M."/>
        </authorList>
    </citation>
    <scope>NUCLEOTIDE SEQUENCE</scope>
    <source>
        <strain evidence="1">TP075</strain>
    </source>
</reference>
<protein>
    <submittedName>
        <fullName evidence="1">Uncharacterized protein</fullName>
    </submittedName>
</protein>
<evidence type="ECO:0000313" key="1">
    <source>
        <dbReference type="EMBL" id="GIM47596.1"/>
    </source>
</evidence>
<dbReference type="Proteomes" id="UP001057291">
    <property type="component" value="Unassembled WGS sequence"/>
</dbReference>
<dbReference type="Gene3D" id="1.10.860.10">
    <property type="entry name" value="DNAb Helicase, Chain A"/>
    <property type="match status" value="1"/>
</dbReference>